<organism evidence="1 2">
    <name type="scientific">Symbiochloris irregularis</name>
    <dbReference type="NCBI Taxonomy" id="706552"/>
    <lineage>
        <taxon>Eukaryota</taxon>
        <taxon>Viridiplantae</taxon>
        <taxon>Chlorophyta</taxon>
        <taxon>core chlorophytes</taxon>
        <taxon>Trebouxiophyceae</taxon>
        <taxon>Trebouxiales</taxon>
        <taxon>Trebouxiaceae</taxon>
        <taxon>Symbiochloris</taxon>
    </lineage>
</organism>
<sequence>MLAPERGGLHGPSVRRVVSSRTTPLTVIRSSATARRTKLSIRSVLPDGSSKAPSARSQSWLRLQILKWRLSWLFSCQVYTVAVPLDLWQQHASGVTAADLAGSWLLNLVSTYGYRCGPASCTHQYLFGCAYVLTVQVMQGTLICWTAAQPSPMKPQMTGAPHAAISTLACQRAGRKPAGQAASHSWPA</sequence>
<reference evidence="1 2" key="1">
    <citation type="journal article" date="2024" name="Nat. Commun.">
        <title>Phylogenomics reveals the evolutionary origins of lichenization in chlorophyte algae.</title>
        <authorList>
            <person name="Puginier C."/>
            <person name="Libourel C."/>
            <person name="Otte J."/>
            <person name="Skaloud P."/>
            <person name="Haon M."/>
            <person name="Grisel S."/>
            <person name="Petersen M."/>
            <person name="Berrin J.G."/>
            <person name="Delaux P.M."/>
            <person name="Dal Grande F."/>
            <person name="Keller J."/>
        </authorList>
    </citation>
    <scope>NUCLEOTIDE SEQUENCE [LARGE SCALE GENOMIC DNA]</scope>
    <source>
        <strain evidence="1 2">SAG 2036</strain>
    </source>
</reference>
<gene>
    <name evidence="1" type="ORF">WJX73_008148</name>
</gene>
<comment type="caution">
    <text evidence="1">The sequence shown here is derived from an EMBL/GenBank/DDBJ whole genome shotgun (WGS) entry which is preliminary data.</text>
</comment>
<evidence type="ECO:0000313" key="1">
    <source>
        <dbReference type="EMBL" id="KAK9790743.1"/>
    </source>
</evidence>
<evidence type="ECO:0000313" key="2">
    <source>
        <dbReference type="Proteomes" id="UP001465755"/>
    </source>
</evidence>
<accession>A0AAW1NQU7</accession>
<name>A0AAW1NQU7_9CHLO</name>
<proteinExistence type="predicted"/>
<protein>
    <submittedName>
        <fullName evidence="1">Uncharacterized protein</fullName>
    </submittedName>
</protein>
<dbReference type="EMBL" id="JALJOQ010000188">
    <property type="protein sequence ID" value="KAK9790743.1"/>
    <property type="molecule type" value="Genomic_DNA"/>
</dbReference>
<dbReference type="AlphaFoldDB" id="A0AAW1NQU7"/>
<dbReference type="Proteomes" id="UP001465755">
    <property type="component" value="Unassembled WGS sequence"/>
</dbReference>
<keyword evidence="2" id="KW-1185">Reference proteome</keyword>